<gene>
    <name evidence="1" type="ORF">XELAEV_18026067mg</name>
</gene>
<sequence>MGQSMLFKGFEGGHSHTTLTCSLIVSSCITRPKSYGRWKLIHSLHFFYLGSFFSI</sequence>
<evidence type="ECO:0000313" key="2">
    <source>
        <dbReference type="Proteomes" id="UP000694892"/>
    </source>
</evidence>
<dbReference type="Proteomes" id="UP000694892">
    <property type="component" value="Chromosome 5L"/>
</dbReference>
<protein>
    <submittedName>
        <fullName evidence="1">Uncharacterized protein</fullName>
    </submittedName>
</protein>
<proteinExistence type="predicted"/>
<accession>A0A974CUZ2</accession>
<dbReference type="AlphaFoldDB" id="A0A974CUZ2"/>
<name>A0A974CUZ2_XENLA</name>
<evidence type="ECO:0000313" key="1">
    <source>
        <dbReference type="EMBL" id="OCT79257.1"/>
    </source>
</evidence>
<organism evidence="1 2">
    <name type="scientific">Xenopus laevis</name>
    <name type="common">African clawed frog</name>
    <dbReference type="NCBI Taxonomy" id="8355"/>
    <lineage>
        <taxon>Eukaryota</taxon>
        <taxon>Metazoa</taxon>
        <taxon>Chordata</taxon>
        <taxon>Craniata</taxon>
        <taxon>Vertebrata</taxon>
        <taxon>Euteleostomi</taxon>
        <taxon>Amphibia</taxon>
        <taxon>Batrachia</taxon>
        <taxon>Anura</taxon>
        <taxon>Pipoidea</taxon>
        <taxon>Pipidae</taxon>
        <taxon>Xenopodinae</taxon>
        <taxon>Xenopus</taxon>
        <taxon>Xenopus</taxon>
    </lineage>
</organism>
<dbReference type="EMBL" id="CM004474">
    <property type="protein sequence ID" value="OCT79257.1"/>
    <property type="molecule type" value="Genomic_DNA"/>
</dbReference>
<reference evidence="2" key="1">
    <citation type="journal article" date="2016" name="Nature">
        <title>Genome evolution in the allotetraploid frog Xenopus laevis.</title>
        <authorList>
            <person name="Session A.M."/>
            <person name="Uno Y."/>
            <person name="Kwon T."/>
            <person name="Chapman J.A."/>
            <person name="Toyoda A."/>
            <person name="Takahashi S."/>
            <person name="Fukui A."/>
            <person name="Hikosaka A."/>
            <person name="Suzuki A."/>
            <person name="Kondo M."/>
            <person name="van Heeringen S.J."/>
            <person name="Quigley I."/>
            <person name="Heinz S."/>
            <person name="Ogino H."/>
            <person name="Ochi H."/>
            <person name="Hellsten U."/>
            <person name="Lyons J.B."/>
            <person name="Simakov O."/>
            <person name="Putnam N."/>
            <person name="Stites J."/>
            <person name="Kuroki Y."/>
            <person name="Tanaka T."/>
            <person name="Michiue T."/>
            <person name="Watanabe M."/>
            <person name="Bogdanovic O."/>
            <person name="Lister R."/>
            <person name="Georgiou G."/>
            <person name="Paranjpe S.S."/>
            <person name="van Kruijsbergen I."/>
            <person name="Shu S."/>
            <person name="Carlson J."/>
            <person name="Kinoshita T."/>
            <person name="Ohta Y."/>
            <person name="Mawaribuchi S."/>
            <person name="Jenkins J."/>
            <person name="Grimwood J."/>
            <person name="Schmutz J."/>
            <person name="Mitros T."/>
            <person name="Mozaffari S.V."/>
            <person name="Suzuki Y."/>
            <person name="Haramoto Y."/>
            <person name="Yamamoto T.S."/>
            <person name="Takagi C."/>
            <person name="Heald R."/>
            <person name="Miller K."/>
            <person name="Haudenschild C."/>
            <person name="Kitzman J."/>
            <person name="Nakayama T."/>
            <person name="Izutsu Y."/>
            <person name="Robert J."/>
            <person name="Fortriede J."/>
            <person name="Burns K."/>
            <person name="Lotay V."/>
            <person name="Karimi K."/>
            <person name="Yasuoka Y."/>
            <person name="Dichmann D.S."/>
            <person name="Flajnik M.F."/>
            <person name="Houston D.W."/>
            <person name="Shendure J."/>
            <person name="DuPasquier L."/>
            <person name="Vize P.D."/>
            <person name="Zorn A.M."/>
            <person name="Ito M."/>
            <person name="Marcotte E.M."/>
            <person name="Wallingford J.B."/>
            <person name="Ito Y."/>
            <person name="Asashima M."/>
            <person name="Ueno N."/>
            <person name="Matsuda Y."/>
            <person name="Veenstra G.J."/>
            <person name="Fujiyama A."/>
            <person name="Harland R.M."/>
            <person name="Taira M."/>
            <person name="Rokhsar D.S."/>
        </authorList>
    </citation>
    <scope>NUCLEOTIDE SEQUENCE [LARGE SCALE GENOMIC DNA]</scope>
    <source>
        <strain evidence="2">J</strain>
    </source>
</reference>